<reference evidence="2 3" key="1">
    <citation type="journal article" date="2016" name="Nat. Commun.">
        <title>Thousands of microbial genomes shed light on interconnected biogeochemical processes in an aquifer system.</title>
        <authorList>
            <person name="Anantharaman K."/>
            <person name="Brown C.T."/>
            <person name="Hug L.A."/>
            <person name="Sharon I."/>
            <person name="Castelle C.J."/>
            <person name="Probst A.J."/>
            <person name="Thomas B.C."/>
            <person name="Singh A."/>
            <person name="Wilkins M.J."/>
            <person name="Karaoz U."/>
            <person name="Brodie E.L."/>
            <person name="Williams K.H."/>
            <person name="Hubbard S.S."/>
            <person name="Banfield J.F."/>
        </authorList>
    </citation>
    <scope>NUCLEOTIDE SEQUENCE [LARGE SCALE GENOMIC DNA]</scope>
</reference>
<name>A0A1F6EH98_9BACT</name>
<feature type="transmembrane region" description="Helical" evidence="1">
    <location>
        <begin position="6"/>
        <end position="24"/>
    </location>
</feature>
<keyword evidence="1" id="KW-0812">Transmembrane</keyword>
<evidence type="ECO:0000313" key="2">
    <source>
        <dbReference type="EMBL" id="OGG73016.1"/>
    </source>
</evidence>
<gene>
    <name evidence="2" type="ORF">A3A38_00895</name>
</gene>
<keyword evidence="1" id="KW-0472">Membrane</keyword>
<evidence type="ECO:0000256" key="1">
    <source>
        <dbReference type="SAM" id="Phobius"/>
    </source>
</evidence>
<dbReference type="Proteomes" id="UP000177306">
    <property type="component" value="Unassembled WGS sequence"/>
</dbReference>
<proteinExistence type="predicted"/>
<keyword evidence="1" id="KW-1133">Transmembrane helix</keyword>
<evidence type="ECO:0008006" key="4">
    <source>
        <dbReference type="Google" id="ProtNLM"/>
    </source>
</evidence>
<dbReference type="EMBL" id="MFLY01000016">
    <property type="protein sequence ID" value="OGG73016.1"/>
    <property type="molecule type" value="Genomic_DNA"/>
</dbReference>
<dbReference type="AlphaFoldDB" id="A0A1F6EH98"/>
<comment type="caution">
    <text evidence="2">The sequence shown here is derived from an EMBL/GenBank/DDBJ whole genome shotgun (WGS) entry which is preliminary data.</text>
</comment>
<accession>A0A1F6EH98</accession>
<organism evidence="2 3">
    <name type="scientific">Candidatus Kaiserbacteria bacterium RIFCSPLOWO2_01_FULL_53_17</name>
    <dbReference type="NCBI Taxonomy" id="1798511"/>
    <lineage>
        <taxon>Bacteria</taxon>
        <taxon>Candidatus Kaiseribacteriota</taxon>
    </lineage>
</organism>
<evidence type="ECO:0000313" key="3">
    <source>
        <dbReference type="Proteomes" id="UP000177306"/>
    </source>
</evidence>
<protein>
    <recommendedName>
        <fullName evidence="4">Kazal-like domain-containing protein</fullName>
    </recommendedName>
</protein>
<sequence>MQVLKILGLLIVAGILIFAGLVIFKMAPKIGPLSPLQPQAVIANFDECAAAGNPVMESYPRQCRTQDGRLFVEEVTPAGGIFPAQGEGIVFNSCAVAGCSQQLCVSADEASTIVTTCEYRAEYACYKEASCEPQADGKCGWTLTPELQRCLANPPAMDSELEVK</sequence>